<dbReference type="GO" id="GO:0044826">
    <property type="term" value="P:viral genome integration into host DNA"/>
    <property type="evidence" value="ECO:0007669"/>
    <property type="project" value="UniProtKB-KW"/>
</dbReference>
<evidence type="ECO:0000256" key="7">
    <source>
        <dbReference type="ARBA" id="ARBA00023172"/>
    </source>
</evidence>
<name>A0A8S5S3J0_9CAUD</name>
<dbReference type="InterPro" id="IPR050090">
    <property type="entry name" value="Tyrosine_recombinase_XerCD"/>
</dbReference>
<dbReference type="Pfam" id="PF17293">
    <property type="entry name" value="Arm-DNA-bind_5"/>
    <property type="match status" value="1"/>
</dbReference>
<protein>
    <recommendedName>
        <fullName evidence="2">Integrase</fullName>
    </recommendedName>
</protein>
<comment type="similarity">
    <text evidence="1">Belongs to the 'phage' integrase family.</text>
</comment>
<dbReference type="InterPro" id="IPR013762">
    <property type="entry name" value="Integrase-like_cat_sf"/>
</dbReference>
<dbReference type="Pfam" id="PF13102">
    <property type="entry name" value="Phage_int_SAM_5"/>
    <property type="match status" value="1"/>
</dbReference>
<dbReference type="Pfam" id="PF00589">
    <property type="entry name" value="Phage_integrase"/>
    <property type="match status" value="1"/>
</dbReference>
<keyword evidence="4" id="KW-0378">Hydrolase</keyword>
<proteinExistence type="inferred from homology"/>
<dbReference type="InterPro" id="IPR002104">
    <property type="entry name" value="Integrase_catalytic"/>
</dbReference>
<evidence type="ECO:0000313" key="10">
    <source>
        <dbReference type="EMBL" id="DAF45387.1"/>
    </source>
</evidence>
<keyword evidence="8" id="KW-1160">Virus entry into host cell</keyword>
<dbReference type="InterPro" id="IPR035386">
    <property type="entry name" value="Arm-DNA-bind_5"/>
</dbReference>
<evidence type="ECO:0000256" key="4">
    <source>
        <dbReference type="ARBA" id="ARBA00022801"/>
    </source>
</evidence>
<evidence type="ECO:0000256" key="1">
    <source>
        <dbReference type="ARBA" id="ARBA00008857"/>
    </source>
</evidence>
<keyword evidence="8" id="KW-1179">Viral genome integration</keyword>
<dbReference type="PANTHER" id="PTHR30349:SF64">
    <property type="entry name" value="PROPHAGE INTEGRASE INTD-RELATED"/>
    <property type="match status" value="1"/>
</dbReference>
<dbReference type="GO" id="GO:0075713">
    <property type="term" value="P:establishment of integrated proviral latency"/>
    <property type="evidence" value="ECO:0007669"/>
    <property type="project" value="UniProtKB-KW"/>
</dbReference>
<evidence type="ECO:0000256" key="6">
    <source>
        <dbReference type="ARBA" id="ARBA00023125"/>
    </source>
</evidence>
<keyword evidence="5" id="KW-0229">DNA integration</keyword>
<dbReference type="GO" id="GO:0015074">
    <property type="term" value="P:DNA integration"/>
    <property type="evidence" value="ECO:0007669"/>
    <property type="project" value="UniProtKB-KW"/>
</dbReference>
<reference evidence="10" key="1">
    <citation type="journal article" date="2021" name="Proc. Natl. Acad. Sci. U.S.A.">
        <title>A Catalog of Tens of Thousands of Viruses from Human Metagenomes Reveals Hidden Associations with Chronic Diseases.</title>
        <authorList>
            <person name="Tisza M.J."/>
            <person name="Buck C.B."/>
        </authorList>
    </citation>
    <scope>NUCLEOTIDE SEQUENCE</scope>
    <source>
        <strain evidence="10">CtBLh2</strain>
    </source>
</reference>
<keyword evidence="6" id="KW-0238">DNA-binding</keyword>
<dbReference type="GO" id="GO:0016740">
    <property type="term" value="F:transferase activity"/>
    <property type="evidence" value="ECO:0007669"/>
    <property type="project" value="UniProtKB-KW"/>
</dbReference>
<dbReference type="PANTHER" id="PTHR30349">
    <property type="entry name" value="PHAGE INTEGRASE-RELATED"/>
    <property type="match status" value="1"/>
</dbReference>
<dbReference type="Gene3D" id="1.10.150.130">
    <property type="match status" value="1"/>
</dbReference>
<keyword evidence="3" id="KW-0808">Transferase</keyword>
<evidence type="ECO:0000256" key="3">
    <source>
        <dbReference type="ARBA" id="ARBA00022679"/>
    </source>
</evidence>
<dbReference type="PROSITE" id="PS51898">
    <property type="entry name" value="TYR_RECOMBINASE"/>
    <property type="match status" value="1"/>
</dbReference>
<sequence>MDATISVICFKSKTLANGEHPLMLRITKDRKRTMKSLGVSVHPSNWDFDRNEPKSKCPDRKYIQQIILKVKAEYQTKLLEKSANNEDYTAQTLVKEQSREQIQSETVEHFYLRTIEQLKQEGAVGNAYAYQNSYQVLRSFHAGKPLAYTFGQIDEAFLNAFESWMRSKGNKETTLSFQMRTLRAIFNRAVRAKIVGREKNPFNEYKISKFNTRTPKRALNKTDVMKIMAADCSQGKAIEQFAHDVFVFSYLCGGISFVDMANLTPANIVEGRLIYCRQKTHGAVNVPLSAQAREILAKYDGHCRQAGYLFPILDERVHIMPMQKKNRVHKMCGRVNFALRGISKRLKIKSTVTTYVARHSFATVLKKSGVNIGIISEALGHHSLKTTQIYLDSFENSQIDEAMQHLL</sequence>
<dbReference type="InterPro" id="IPR011010">
    <property type="entry name" value="DNA_brk_join_enz"/>
</dbReference>
<accession>A0A8S5S3J0</accession>
<dbReference type="GO" id="GO:0006310">
    <property type="term" value="P:DNA recombination"/>
    <property type="evidence" value="ECO:0007669"/>
    <property type="project" value="UniProtKB-KW"/>
</dbReference>
<evidence type="ECO:0000256" key="2">
    <source>
        <dbReference type="ARBA" id="ARBA00016082"/>
    </source>
</evidence>
<evidence type="ECO:0000259" key="9">
    <source>
        <dbReference type="PROSITE" id="PS51898"/>
    </source>
</evidence>
<evidence type="ECO:0000256" key="8">
    <source>
        <dbReference type="ARBA" id="ARBA00023195"/>
    </source>
</evidence>
<dbReference type="InterPro" id="IPR025269">
    <property type="entry name" value="SAM-like_dom"/>
</dbReference>
<dbReference type="SUPFAM" id="SSF56349">
    <property type="entry name" value="DNA breaking-rejoining enzymes"/>
    <property type="match status" value="1"/>
</dbReference>
<feature type="domain" description="Tyr recombinase" evidence="9">
    <location>
        <begin position="214"/>
        <end position="404"/>
    </location>
</feature>
<evidence type="ECO:0000256" key="5">
    <source>
        <dbReference type="ARBA" id="ARBA00022908"/>
    </source>
</evidence>
<keyword evidence="7" id="KW-0233">DNA recombination</keyword>
<dbReference type="EMBL" id="BK032514">
    <property type="protein sequence ID" value="DAF45387.1"/>
    <property type="molecule type" value="Genomic_DNA"/>
</dbReference>
<dbReference type="GO" id="GO:0016787">
    <property type="term" value="F:hydrolase activity"/>
    <property type="evidence" value="ECO:0007669"/>
    <property type="project" value="UniProtKB-KW"/>
</dbReference>
<organism evidence="10">
    <name type="scientific">Siphoviridae sp. ctBLh2</name>
    <dbReference type="NCBI Taxonomy" id="2827803"/>
    <lineage>
        <taxon>Viruses</taxon>
        <taxon>Duplodnaviria</taxon>
        <taxon>Heunggongvirae</taxon>
        <taxon>Uroviricota</taxon>
        <taxon>Caudoviricetes</taxon>
    </lineage>
</organism>
<dbReference type="CDD" id="cd01185">
    <property type="entry name" value="INTN1_C_like"/>
    <property type="match status" value="1"/>
</dbReference>
<dbReference type="Gene3D" id="1.10.443.10">
    <property type="entry name" value="Intergrase catalytic core"/>
    <property type="match status" value="1"/>
</dbReference>
<dbReference type="GO" id="GO:0003677">
    <property type="term" value="F:DNA binding"/>
    <property type="evidence" value="ECO:0007669"/>
    <property type="project" value="UniProtKB-KW"/>
</dbReference>
<dbReference type="InterPro" id="IPR010998">
    <property type="entry name" value="Integrase_recombinase_N"/>
</dbReference>